<name>A0ACC2CHV3_DIPCM</name>
<evidence type="ECO:0000313" key="2">
    <source>
        <dbReference type="Proteomes" id="UP001162992"/>
    </source>
</evidence>
<dbReference type="Proteomes" id="UP001162992">
    <property type="component" value="Chromosome 10"/>
</dbReference>
<evidence type="ECO:0000313" key="1">
    <source>
        <dbReference type="EMBL" id="KAJ7541594.1"/>
    </source>
</evidence>
<accession>A0ACC2CHV3</accession>
<keyword evidence="2" id="KW-1185">Reference proteome</keyword>
<reference evidence="2" key="1">
    <citation type="journal article" date="2024" name="Proc. Natl. Acad. Sci. U.S.A.">
        <title>Extraordinary preservation of gene collinearity over three hundred million years revealed in homosporous lycophytes.</title>
        <authorList>
            <person name="Li C."/>
            <person name="Wickell D."/>
            <person name="Kuo L.Y."/>
            <person name="Chen X."/>
            <person name="Nie B."/>
            <person name="Liao X."/>
            <person name="Peng D."/>
            <person name="Ji J."/>
            <person name="Jenkins J."/>
            <person name="Williams M."/>
            <person name="Shu S."/>
            <person name="Plott C."/>
            <person name="Barry K."/>
            <person name="Rajasekar S."/>
            <person name="Grimwood J."/>
            <person name="Han X."/>
            <person name="Sun S."/>
            <person name="Hou Z."/>
            <person name="He W."/>
            <person name="Dai G."/>
            <person name="Sun C."/>
            <person name="Schmutz J."/>
            <person name="Leebens-Mack J.H."/>
            <person name="Li F.W."/>
            <person name="Wang L."/>
        </authorList>
    </citation>
    <scope>NUCLEOTIDE SEQUENCE [LARGE SCALE GENOMIC DNA]</scope>
    <source>
        <strain evidence="2">cv. PW_Plant_1</strain>
    </source>
</reference>
<proteinExistence type="predicted"/>
<gene>
    <name evidence="1" type="ORF">O6H91_10G066600</name>
</gene>
<organism evidence="1 2">
    <name type="scientific">Diphasiastrum complanatum</name>
    <name type="common">Issler's clubmoss</name>
    <name type="synonym">Lycopodium complanatum</name>
    <dbReference type="NCBI Taxonomy" id="34168"/>
    <lineage>
        <taxon>Eukaryota</taxon>
        <taxon>Viridiplantae</taxon>
        <taxon>Streptophyta</taxon>
        <taxon>Embryophyta</taxon>
        <taxon>Tracheophyta</taxon>
        <taxon>Lycopodiopsida</taxon>
        <taxon>Lycopodiales</taxon>
        <taxon>Lycopodiaceae</taxon>
        <taxon>Lycopodioideae</taxon>
        <taxon>Diphasiastrum</taxon>
    </lineage>
</organism>
<sequence>MVSTAPSRHIFSFLPRFNHLFFSHRSAFVSPTLSTTSLVSRKCLGFLRWQNLRQGFVEMDRGSCCSNNMDAREASQRPIGRSDTEAGSETNLAFGAIVKESEHLIAASEAKSVDDSNTMCEAVEKIQFRYTNNTQESKVAEEEISCGLLEEGSPQITWKIQRWSAEVVNLHLAVENVQGPRGTPWFPYTDNFVLNNGRHLSSTTILDLLGPFLVDGRKQRIEKVVANRTYSVSLIVEGLDDLGNISAVFRSAEALGFQSVHVISKDTKKRYKKKRKVSVGAEKWLDVEIWDTTKKCVDALRARGYRIVSTNISADTVSILEMDWTVPTAVIFGNELKGISDEALFLSDMRCSIPMIGMVDSFNVSVAAGILMYHAVHDRIARTGKHGDLNICEQNILTAEFYLRHKSHAISVLDHLVTKRQCGQTGLSTSSLDVAISLAAS</sequence>
<comment type="caution">
    <text evidence="1">The sequence shown here is derived from an EMBL/GenBank/DDBJ whole genome shotgun (WGS) entry which is preliminary data.</text>
</comment>
<dbReference type="EMBL" id="CM055101">
    <property type="protein sequence ID" value="KAJ7541594.1"/>
    <property type="molecule type" value="Genomic_DNA"/>
</dbReference>
<protein>
    <submittedName>
        <fullName evidence="1">Uncharacterized protein</fullName>
    </submittedName>
</protein>